<dbReference type="Proteomes" id="UP000011547">
    <property type="component" value="Chromosome"/>
</dbReference>
<dbReference type="RefSeq" id="WP_015396541.1">
    <property type="nucleotide sequence ID" value="NC_020294.1"/>
</dbReference>
<evidence type="ECO:0000256" key="5">
    <source>
        <dbReference type="ARBA" id="ARBA00023210"/>
    </source>
</evidence>
<comment type="subunit">
    <text evidence="8">Homodimer. Interacts with FtsZ.</text>
</comment>
<keyword evidence="3" id="KW-0963">Cytoplasm</keyword>
<dbReference type="Gene3D" id="1.20.5.50">
    <property type="match status" value="1"/>
</dbReference>
<dbReference type="Pfam" id="PF05164">
    <property type="entry name" value="ZapA"/>
    <property type="match status" value="1"/>
</dbReference>
<dbReference type="AlphaFoldDB" id="M1M4J4"/>
<dbReference type="InterPro" id="IPR007838">
    <property type="entry name" value="Cell_div_ZapA-like"/>
</dbReference>
<evidence type="ECO:0000256" key="8">
    <source>
        <dbReference type="ARBA" id="ARBA00026068"/>
    </source>
</evidence>
<evidence type="ECO:0000256" key="7">
    <source>
        <dbReference type="ARBA" id="ARBA00024910"/>
    </source>
</evidence>
<dbReference type="Gene3D" id="3.30.160.880">
    <property type="entry name" value="Cell division protein ZapA protomer, N-terminal domain"/>
    <property type="match status" value="1"/>
</dbReference>
<keyword evidence="6" id="KW-0131">Cell cycle</keyword>
<dbReference type="PATRIC" id="fig|1208919.3.peg.571"/>
<dbReference type="HOGENOM" id="CLU_116623_2_2_4"/>
<dbReference type="OrthoDB" id="5297208at2"/>
<comment type="subcellular location">
    <subcellularLocation>
        <location evidence="1">Cytoplasm</location>
    </subcellularLocation>
</comment>
<protein>
    <recommendedName>
        <fullName evidence="2">Cell division protein ZapA</fullName>
    </recommendedName>
    <alternativeName>
        <fullName evidence="9">Z ring-associated protein ZapA</fullName>
    </alternativeName>
</protein>
<dbReference type="KEGG" id="kde:CDSE_0002"/>
<dbReference type="InterPro" id="IPR036192">
    <property type="entry name" value="Cell_div_ZapA-like_sf"/>
</dbReference>
<sequence>MKQIDVSILGRDYSLVCSESEKDNLISAVSYVNDLASQIQEKSKSYTNERVAVMVALQIAGELMGTKISDKSSIIEGVSIGEIREKIDSISLRIESILKK</sequence>
<dbReference type="SUPFAM" id="SSF102829">
    <property type="entry name" value="Cell division protein ZapA-like"/>
    <property type="match status" value="1"/>
</dbReference>
<dbReference type="GO" id="GO:0030428">
    <property type="term" value="C:cell septum"/>
    <property type="evidence" value="ECO:0007669"/>
    <property type="project" value="TreeGrafter"/>
</dbReference>
<evidence type="ECO:0000256" key="2">
    <source>
        <dbReference type="ARBA" id="ARBA00015195"/>
    </source>
</evidence>
<dbReference type="EMBL" id="CP003803">
    <property type="protein sequence ID" value="AGF47130.1"/>
    <property type="molecule type" value="Genomic_DNA"/>
</dbReference>
<evidence type="ECO:0000256" key="1">
    <source>
        <dbReference type="ARBA" id="ARBA00004496"/>
    </source>
</evidence>
<evidence type="ECO:0000256" key="9">
    <source>
        <dbReference type="ARBA" id="ARBA00033158"/>
    </source>
</evidence>
<comment type="function">
    <text evidence="7">Activator of cell division through the inhibition of FtsZ GTPase activity, therefore promoting FtsZ assembly into bundles of protofilaments necessary for the formation of the division Z ring. It is recruited early at mid-cell but it is not essential for cell division.</text>
</comment>
<keyword evidence="11" id="KW-1185">Reference proteome</keyword>
<dbReference type="GO" id="GO:0043093">
    <property type="term" value="P:FtsZ-dependent cytokinesis"/>
    <property type="evidence" value="ECO:0007669"/>
    <property type="project" value="TreeGrafter"/>
</dbReference>
<evidence type="ECO:0000256" key="6">
    <source>
        <dbReference type="ARBA" id="ARBA00023306"/>
    </source>
</evidence>
<proteinExistence type="predicted"/>
<dbReference type="GO" id="GO:0000917">
    <property type="term" value="P:division septum assembly"/>
    <property type="evidence" value="ECO:0007669"/>
    <property type="project" value="UniProtKB-KW"/>
</dbReference>
<dbReference type="InterPro" id="IPR042233">
    <property type="entry name" value="Cell_div_ZapA_N"/>
</dbReference>
<evidence type="ECO:0000256" key="3">
    <source>
        <dbReference type="ARBA" id="ARBA00022490"/>
    </source>
</evidence>
<organism evidence="10 11">
    <name type="scientific">Candidatus Kinetoplastidibacterium desouzai TCC079E</name>
    <dbReference type="NCBI Taxonomy" id="1208919"/>
    <lineage>
        <taxon>Bacteria</taxon>
        <taxon>Pseudomonadati</taxon>
        <taxon>Pseudomonadota</taxon>
        <taxon>Betaproteobacteria</taxon>
        <taxon>Candidatus Kinetoplastidibacterium</taxon>
    </lineage>
</organism>
<accession>M1M4J4</accession>
<dbReference type="GO" id="GO:0005829">
    <property type="term" value="C:cytosol"/>
    <property type="evidence" value="ECO:0007669"/>
    <property type="project" value="TreeGrafter"/>
</dbReference>
<keyword evidence="5" id="KW-0717">Septation</keyword>
<reference evidence="10 11" key="1">
    <citation type="journal article" date="2013" name="Genome Biol. Evol.">
        <title>Genome evolution and phylogenomic analysis of candidatus kinetoplastibacterium, the betaproteobacterial endosymbionts of strigomonas and angomonas.</title>
        <authorList>
            <person name="Alves J.M."/>
            <person name="Serrano M.G."/>
            <person name="Maia da Silva F."/>
            <person name="Voegtly L.J."/>
            <person name="Matveyev A.V."/>
            <person name="Teixeira M.M."/>
            <person name="Camargo E.P."/>
            <person name="Buck G.A."/>
        </authorList>
    </citation>
    <scope>NUCLEOTIDE SEQUENCE [LARGE SCALE GENOMIC DNA]</scope>
    <source>
        <strain evidence="10 11">TCC079E</strain>
    </source>
</reference>
<evidence type="ECO:0000256" key="4">
    <source>
        <dbReference type="ARBA" id="ARBA00022618"/>
    </source>
</evidence>
<dbReference type="PANTHER" id="PTHR34981">
    <property type="entry name" value="CELL DIVISION PROTEIN ZAPA"/>
    <property type="match status" value="1"/>
</dbReference>
<evidence type="ECO:0000313" key="10">
    <source>
        <dbReference type="EMBL" id="AGF47130.1"/>
    </source>
</evidence>
<evidence type="ECO:0000313" key="11">
    <source>
        <dbReference type="Proteomes" id="UP000011547"/>
    </source>
</evidence>
<gene>
    <name evidence="10" type="ORF">CDSE_0002</name>
</gene>
<dbReference type="STRING" id="1208919.CDSE_0002"/>
<dbReference type="GO" id="GO:0000921">
    <property type="term" value="P:septin ring assembly"/>
    <property type="evidence" value="ECO:0007669"/>
    <property type="project" value="TreeGrafter"/>
</dbReference>
<keyword evidence="4 10" id="KW-0132">Cell division</keyword>
<dbReference type="GO" id="GO:0032153">
    <property type="term" value="C:cell division site"/>
    <property type="evidence" value="ECO:0007669"/>
    <property type="project" value="TreeGrafter"/>
</dbReference>
<dbReference type="eggNOG" id="COG3027">
    <property type="taxonomic scope" value="Bacteria"/>
</dbReference>
<name>M1M4J4_9PROT</name>
<dbReference type="PANTHER" id="PTHR34981:SF1">
    <property type="entry name" value="CELL DIVISION PROTEIN ZAPA"/>
    <property type="match status" value="1"/>
</dbReference>